<organism evidence="1 2">
    <name type="scientific">Ancylostoma caninum</name>
    <name type="common">Dog hookworm</name>
    <dbReference type="NCBI Taxonomy" id="29170"/>
    <lineage>
        <taxon>Eukaryota</taxon>
        <taxon>Metazoa</taxon>
        <taxon>Ecdysozoa</taxon>
        <taxon>Nematoda</taxon>
        <taxon>Chromadorea</taxon>
        <taxon>Rhabditida</taxon>
        <taxon>Rhabditina</taxon>
        <taxon>Rhabditomorpha</taxon>
        <taxon>Strongyloidea</taxon>
        <taxon>Ancylostomatidae</taxon>
        <taxon>Ancylostomatinae</taxon>
        <taxon>Ancylostoma</taxon>
    </lineage>
</organism>
<keyword evidence="2" id="KW-1185">Reference proteome</keyword>
<dbReference type="AlphaFoldDB" id="A0A368FJS3"/>
<comment type="caution">
    <text evidence="1">The sequence shown here is derived from an EMBL/GenBank/DDBJ whole genome shotgun (WGS) entry which is preliminary data.</text>
</comment>
<dbReference type="Proteomes" id="UP000252519">
    <property type="component" value="Unassembled WGS sequence"/>
</dbReference>
<gene>
    <name evidence="1" type="ORF">ANCCAN_23173</name>
</gene>
<sequence>MCLDSDSEPKKSFHNNFWVIGSSRRSLWL</sequence>
<proteinExistence type="predicted"/>
<evidence type="ECO:0000313" key="1">
    <source>
        <dbReference type="EMBL" id="RCN31055.1"/>
    </source>
</evidence>
<accession>A0A368FJS3</accession>
<name>A0A368FJS3_ANCCA</name>
<evidence type="ECO:0000313" key="2">
    <source>
        <dbReference type="Proteomes" id="UP000252519"/>
    </source>
</evidence>
<protein>
    <submittedName>
        <fullName evidence="1">Uncharacterized protein</fullName>
    </submittedName>
</protein>
<dbReference type="EMBL" id="JOJR01001400">
    <property type="protein sequence ID" value="RCN31055.1"/>
    <property type="molecule type" value="Genomic_DNA"/>
</dbReference>
<reference evidence="1 2" key="1">
    <citation type="submission" date="2014-10" db="EMBL/GenBank/DDBJ databases">
        <title>Draft genome of the hookworm Ancylostoma caninum.</title>
        <authorList>
            <person name="Mitreva M."/>
        </authorList>
    </citation>
    <scope>NUCLEOTIDE SEQUENCE [LARGE SCALE GENOMIC DNA]</scope>
    <source>
        <strain evidence="1 2">Baltimore</strain>
    </source>
</reference>